<protein>
    <submittedName>
        <fullName evidence="6">LPS export ABC transporter periplasmic protein LptC</fullName>
    </submittedName>
</protein>
<gene>
    <name evidence="6" type="primary">lptC</name>
    <name evidence="6" type="ORF">EHS89_14500</name>
</gene>
<keyword evidence="5" id="KW-0472">Membrane</keyword>
<keyword evidence="2" id="KW-0997">Cell inner membrane</keyword>
<comment type="caution">
    <text evidence="6">The sequence shown here is derived from an EMBL/GenBank/DDBJ whole genome shotgun (WGS) entry which is preliminary data.</text>
</comment>
<keyword evidence="4" id="KW-1133">Transmembrane helix</keyword>
<dbReference type="OrthoDB" id="5797118at2"/>
<keyword evidence="7" id="KW-1185">Reference proteome</keyword>
<dbReference type="NCBIfam" id="TIGR04409">
    <property type="entry name" value="LptC_YrbK"/>
    <property type="match status" value="1"/>
</dbReference>
<evidence type="ECO:0000256" key="2">
    <source>
        <dbReference type="ARBA" id="ARBA00022519"/>
    </source>
</evidence>
<evidence type="ECO:0000256" key="5">
    <source>
        <dbReference type="ARBA" id="ARBA00023136"/>
    </source>
</evidence>
<proteinExistence type="predicted"/>
<accession>A0A3P1SMC5</accession>
<evidence type="ECO:0000313" key="6">
    <source>
        <dbReference type="EMBL" id="RRC98298.1"/>
    </source>
</evidence>
<evidence type="ECO:0000256" key="4">
    <source>
        <dbReference type="ARBA" id="ARBA00022989"/>
    </source>
</evidence>
<dbReference type="AlphaFoldDB" id="A0A3P1SMC5"/>
<dbReference type="Pfam" id="PF06835">
    <property type="entry name" value="LptC"/>
    <property type="match status" value="1"/>
</dbReference>
<dbReference type="PANTHER" id="PTHR37481:SF1">
    <property type="entry name" value="LIPOPOLYSACCHARIDE EXPORT SYSTEM PROTEIN LPTC"/>
    <property type="match status" value="1"/>
</dbReference>
<dbReference type="InterPro" id="IPR026265">
    <property type="entry name" value="LptC"/>
</dbReference>
<dbReference type="GO" id="GO:0015221">
    <property type="term" value="F:lipopolysaccharide transmembrane transporter activity"/>
    <property type="evidence" value="ECO:0007669"/>
    <property type="project" value="InterPro"/>
</dbReference>
<evidence type="ECO:0000256" key="3">
    <source>
        <dbReference type="ARBA" id="ARBA00022692"/>
    </source>
</evidence>
<sequence>MLTGRARLIAAAAILIPAVIYLGMDNERRPESSVEQPSPAHQQSDYYIVEARIRDFNDLGLLKQQLSARQLEHQPAMQQTLVIEPKLVLHNNDQPDKIISSQTGVIRDNNEQITLAGNVILQDNPEPRQAYKLQTESLLFLPKQNLIQSESRVTLSGKSGTTTATGLKINTDSGILTLLSDVKGVHNVK</sequence>
<organism evidence="6 7">
    <name type="scientific">Amphritea balenae</name>
    <dbReference type="NCBI Taxonomy" id="452629"/>
    <lineage>
        <taxon>Bacteria</taxon>
        <taxon>Pseudomonadati</taxon>
        <taxon>Pseudomonadota</taxon>
        <taxon>Gammaproteobacteria</taxon>
        <taxon>Oceanospirillales</taxon>
        <taxon>Oceanospirillaceae</taxon>
        <taxon>Amphritea</taxon>
    </lineage>
</organism>
<dbReference type="EMBL" id="RQXV01000008">
    <property type="protein sequence ID" value="RRC98298.1"/>
    <property type="molecule type" value="Genomic_DNA"/>
</dbReference>
<dbReference type="InterPro" id="IPR052363">
    <property type="entry name" value="LPS_export_LptC"/>
</dbReference>
<dbReference type="Proteomes" id="UP000267535">
    <property type="component" value="Unassembled WGS sequence"/>
</dbReference>
<evidence type="ECO:0000256" key="1">
    <source>
        <dbReference type="ARBA" id="ARBA00022475"/>
    </source>
</evidence>
<dbReference type="RefSeq" id="WP_124926879.1">
    <property type="nucleotide sequence ID" value="NZ_BMOH01000007.1"/>
</dbReference>
<keyword evidence="3" id="KW-0812">Transmembrane</keyword>
<dbReference type="GO" id="GO:0030288">
    <property type="term" value="C:outer membrane-bounded periplasmic space"/>
    <property type="evidence" value="ECO:0007669"/>
    <property type="project" value="TreeGrafter"/>
</dbReference>
<dbReference type="GO" id="GO:0005886">
    <property type="term" value="C:plasma membrane"/>
    <property type="evidence" value="ECO:0007669"/>
    <property type="project" value="InterPro"/>
</dbReference>
<dbReference type="Gene3D" id="2.60.450.10">
    <property type="entry name" value="Lipopolysaccharide (LPS) transport protein A like domain"/>
    <property type="match status" value="1"/>
</dbReference>
<dbReference type="PANTHER" id="PTHR37481">
    <property type="entry name" value="LIPOPOLYSACCHARIDE EXPORT SYSTEM PROTEIN LPTC"/>
    <property type="match status" value="1"/>
</dbReference>
<dbReference type="InterPro" id="IPR010664">
    <property type="entry name" value="LipoPS_assembly_LptC-rel"/>
</dbReference>
<evidence type="ECO:0000313" key="7">
    <source>
        <dbReference type="Proteomes" id="UP000267535"/>
    </source>
</evidence>
<reference evidence="6 7" key="1">
    <citation type="submission" date="2018-11" db="EMBL/GenBank/DDBJ databases">
        <title>The draft genome sequence of Amphritea balenae JAMM 1525T.</title>
        <authorList>
            <person name="Fang Z."/>
            <person name="Zhang Y."/>
            <person name="Han X."/>
        </authorList>
    </citation>
    <scope>NUCLEOTIDE SEQUENCE [LARGE SCALE GENOMIC DNA]</scope>
    <source>
        <strain evidence="6 7">JAMM 1525</strain>
    </source>
</reference>
<dbReference type="GO" id="GO:0017089">
    <property type="term" value="F:glycolipid transfer activity"/>
    <property type="evidence" value="ECO:0007669"/>
    <property type="project" value="TreeGrafter"/>
</dbReference>
<keyword evidence="1" id="KW-1003">Cell membrane</keyword>
<name>A0A3P1SMC5_9GAMM</name>